<name>B9JF23_RHIR8</name>
<reference evidence="2 3" key="1">
    <citation type="journal article" date="2009" name="J. Bacteriol.">
        <title>Genome sequences of three Agrobacterium biovars help elucidate the evolution of multichromosome genomes in bacteria.</title>
        <authorList>
            <person name="Slater S.C."/>
            <person name="Goldman B.S."/>
            <person name="Goodner B."/>
            <person name="Setubal J.C."/>
            <person name="Farrand S.K."/>
            <person name="Nester E.W."/>
            <person name="Burr T.J."/>
            <person name="Banta L."/>
            <person name="Dickerman A.W."/>
            <person name="Paulsen I."/>
            <person name="Otten L."/>
            <person name="Suen G."/>
            <person name="Welch R."/>
            <person name="Almeida N.F."/>
            <person name="Arnold F."/>
            <person name="Burton O.T."/>
            <person name="Du Z."/>
            <person name="Ewing A."/>
            <person name="Godsy E."/>
            <person name="Heisel S."/>
            <person name="Houmiel K.L."/>
            <person name="Jhaveri J."/>
            <person name="Lu J."/>
            <person name="Miller N.M."/>
            <person name="Norton S."/>
            <person name="Chen Q."/>
            <person name="Phoolcharoen W."/>
            <person name="Ohlin V."/>
            <person name="Ondrusek D."/>
            <person name="Pride N."/>
            <person name="Stricklin S.L."/>
            <person name="Sun J."/>
            <person name="Wheeler C."/>
            <person name="Wilson L."/>
            <person name="Zhu H."/>
            <person name="Wood D.W."/>
        </authorList>
    </citation>
    <scope>NUCLEOTIDE SEQUENCE [LARGE SCALE GENOMIC DNA]</scope>
    <source>
        <strain evidence="3">K84 / ATCC BAA-868</strain>
    </source>
</reference>
<feature type="region of interest" description="Disordered" evidence="1">
    <location>
        <begin position="1"/>
        <end position="20"/>
    </location>
</feature>
<dbReference type="AlphaFoldDB" id="B9JF23"/>
<sequence length="70" mass="7375">MIRTRIQNIGGPFPGKGAAPSMLHEKILPRGQRASFEALNDAASMRPTISDAGSLVAANDNRSAKKENAA</sequence>
<evidence type="ECO:0000313" key="3">
    <source>
        <dbReference type="Proteomes" id="UP000001600"/>
    </source>
</evidence>
<dbReference type="RefSeq" id="WP_012651392.1">
    <property type="nucleotide sequence ID" value="NC_011985.1"/>
</dbReference>
<gene>
    <name evidence="2" type="ordered locus">Arad_2291</name>
</gene>
<dbReference type="HOGENOM" id="CLU_2773097_0_0_5"/>
<evidence type="ECO:0000313" key="2">
    <source>
        <dbReference type="EMBL" id="ACM26514.1"/>
    </source>
</evidence>
<dbReference type="eggNOG" id="ENOG5031A2P">
    <property type="taxonomic scope" value="Bacteria"/>
</dbReference>
<dbReference type="EMBL" id="CP000628">
    <property type="protein sequence ID" value="ACM26514.1"/>
    <property type="molecule type" value="Genomic_DNA"/>
</dbReference>
<accession>B9JF23</accession>
<protein>
    <submittedName>
        <fullName evidence="2">Uncharacterized protein</fullName>
    </submittedName>
</protein>
<feature type="region of interest" description="Disordered" evidence="1">
    <location>
        <begin position="50"/>
        <end position="70"/>
    </location>
</feature>
<dbReference type="STRING" id="311403.Arad_2291"/>
<proteinExistence type="predicted"/>
<organism evidence="2 3">
    <name type="scientific">Rhizobium rhizogenes (strain K84 / ATCC BAA-868)</name>
    <name type="common">Agrobacterium radiobacter</name>
    <dbReference type="NCBI Taxonomy" id="311403"/>
    <lineage>
        <taxon>Bacteria</taxon>
        <taxon>Pseudomonadati</taxon>
        <taxon>Pseudomonadota</taxon>
        <taxon>Alphaproteobacteria</taxon>
        <taxon>Hyphomicrobiales</taxon>
        <taxon>Rhizobiaceae</taxon>
        <taxon>Rhizobium/Agrobacterium group</taxon>
        <taxon>Rhizobium</taxon>
    </lineage>
</organism>
<dbReference type="KEGG" id="ara:Arad_2291"/>
<evidence type="ECO:0000256" key="1">
    <source>
        <dbReference type="SAM" id="MobiDB-lite"/>
    </source>
</evidence>
<dbReference type="Proteomes" id="UP000001600">
    <property type="component" value="Chromosome 1"/>
</dbReference>